<dbReference type="Proteomes" id="UP001165121">
    <property type="component" value="Unassembled WGS sequence"/>
</dbReference>
<dbReference type="AlphaFoldDB" id="A0A9W6XXD6"/>
<evidence type="ECO:0000313" key="2">
    <source>
        <dbReference type="EMBL" id="GMF49242.1"/>
    </source>
</evidence>
<evidence type="ECO:0000313" key="3">
    <source>
        <dbReference type="Proteomes" id="UP001165121"/>
    </source>
</evidence>
<dbReference type="EMBL" id="BSXT01002505">
    <property type="protein sequence ID" value="GMF49242.1"/>
    <property type="molecule type" value="Genomic_DNA"/>
</dbReference>
<gene>
    <name evidence="2" type="ORF">Pfra01_001937900</name>
</gene>
<reference evidence="2" key="1">
    <citation type="submission" date="2023-04" db="EMBL/GenBank/DDBJ databases">
        <title>Phytophthora fragariaefolia NBRC 109709.</title>
        <authorList>
            <person name="Ichikawa N."/>
            <person name="Sato H."/>
            <person name="Tonouchi N."/>
        </authorList>
    </citation>
    <scope>NUCLEOTIDE SEQUENCE</scope>
    <source>
        <strain evidence="2">NBRC 109709</strain>
    </source>
</reference>
<sequence>MWEDEEADGAHGANTCHPQLQSAATSPKVEALDEDEGRARKISAKWRLKQQHDQLCRQLEDGYWPKSAGTEMHLGFNAFDFSSSPEAFNDEVKEPVEEIGPSCEPEPEQGEVLKEQPEVLNDNTSTSDEDNRMTEVAKQVTAMGFTVNLQRGSPFQQLPNFGYNFTWGAPMHYTTNGDQRRAPYYRPLFYM</sequence>
<proteinExistence type="predicted"/>
<keyword evidence="3" id="KW-1185">Reference proteome</keyword>
<organism evidence="2 3">
    <name type="scientific">Phytophthora fragariaefolia</name>
    <dbReference type="NCBI Taxonomy" id="1490495"/>
    <lineage>
        <taxon>Eukaryota</taxon>
        <taxon>Sar</taxon>
        <taxon>Stramenopiles</taxon>
        <taxon>Oomycota</taxon>
        <taxon>Peronosporomycetes</taxon>
        <taxon>Peronosporales</taxon>
        <taxon>Peronosporaceae</taxon>
        <taxon>Phytophthora</taxon>
    </lineage>
</organism>
<dbReference type="OrthoDB" id="91946at2759"/>
<feature type="compositionally biased region" description="Polar residues" evidence="1">
    <location>
        <begin position="16"/>
        <end position="25"/>
    </location>
</feature>
<accession>A0A9W6XXD6</accession>
<feature type="region of interest" description="Disordered" evidence="1">
    <location>
        <begin position="1"/>
        <end position="36"/>
    </location>
</feature>
<feature type="region of interest" description="Disordered" evidence="1">
    <location>
        <begin position="91"/>
        <end position="111"/>
    </location>
</feature>
<protein>
    <submittedName>
        <fullName evidence="2">Unnamed protein product</fullName>
    </submittedName>
</protein>
<evidence type="ECO:0000256" key="1">
    <source>
        <dbReference type="SAM" id="MobiDB-lite"/>
    </source>
</evidence>
<name>A0A9W6XXD6_9STRA</name>
<comment type="caution">
    <text evidence="2">The sequence shown here is derived from an EMBL/GenBank/DDBJ whole genome shotgun (WGS) entry which is preliminary data.</text>
</comment>